<dbReference type="SUPFAM" id="SSF56935">
    <property type="entry name" value="Porins"/>
    <property type="match status" value="1"/>
</dbReference>
<gene>
    <name evidence="15" type="ORF">LBBP_02076</name>
</gene>
<dbReference type="Pfam" id="PF00593">
    <property type="entry name" value="TonB_dep_Rec_b-barrel"/>
    <property type="match status" value="1"/>
</dbReference>
<dbReference type="Pfam" id="PF13620">
    <property type="entry name" value="CarboxypepD_reg"/>
    <property type="match status" value="1"/>
</dbReference>
<dbReference type="Gene3D" id="2.40.170.20">
    <property type="entry name" value="TonB-dependent receptor, beta-barrel domain"/>
    <property type="match status" value="1"/>
</dbReference>
<dbReference type="GO" id="GO:0015344">
    <property type="term" value="F:siderophore uptake transmembrane transporter activity"/>
    <property type="evidence" value="ECO:0007669"/>
    <property type="project" value="TreeGrafter"/>
</dbReference>
<evidence type="ECO:0000256" key="10">
    <source>
        <dbReference type="PROSITE-ProRule" id="PRU01360"/>
    </source>
</evidence>
<dbReference type="Gene3D" id="2.170.130.10">
    <property type="entry name" value="TonB-dependent receptor, plug domain"/>
    <property type="match status" value="1"/>
</dbReference>
<accession>A0A0S2IRQ0</accession>
<evidence type="ECO:0000313" key="16">
    <source>
        <dbReference type="Proteomes" id="UP000058857"/>
    </source>
</evidence>
<dbReference type="EMBL" id="CP012029">
    <property type="protein sequence ID" value="ALO26338.1"/>
    <property type="molecule type" value="Genomic_DNA"/>
</dbReference>
<dbReference type="PANTHER" id="PTHR30069">
    <property type="entry name" value="TONB-DEPENDENT OUTER MEMBRANE RECEPTOR"/>
    <property type="match status" value="1"/>
</dbReference>
<dbReference type="CDD" id="cd01347">
    <property type="entry name" value="ligand_gated_channel"/>
    <property type="match status" value="1"/>
</dbReference>
<feature type="domain" description="TonB-dependent receptor-like beta-barrel" evidence="13">
    <location>
        <begin position="262"/>
        <end position="751"/>
    </location>
</feature>
<keyword evidence="3 10" id="KW-1134">Transmembrane beta strand</keyword>
<evidence type="ECO:0000256" key="11">
    <source>
        <dbReference type="RuleBase" id="RU003357"/>
    </source>
</evidence>
<keyword evidence="12" id="KW-1133">Transmembrane helix</keyword>
<sequence>MDFLSRRFGLKEQLHLYFRIFIVSIFFSPVSVFALDVALIGVIKNKNGKPISNARVLIQESRKSAVTNEKGEFVLDHVPPGKYVLTASARGYQSETLSVTIGEKDQKTQFILLESSLDGSAINVTAKSTISDFLTSPQPITVLSGRQLDRQRGETAMSAINNTPGVSNLTTGAGTSKPIVRGLTGQRVLVMTDGIRQEEQQFGDDHTVELDSFNIQKIEIIRGPGSLLYGSDALAGVVNVIRDKAPRSGEGVPQMAGLFNSNNYSNNKQDAGNFAIYGNVDGFGYHASANTRKAGRITTPNGTMPNTGMIEKNQNASIGLDGKWGNFYLDSFRREQTQDLLDNPNENPGSTVHQRLLHEKSHFHSFLIFPAGNLELDFSYQRNNRREIESKNKLFPIKDVLRDENVDIFDKSFQFYQATSKAKYQGLNLLLDTTTADAKFHHKPIFNLLQGTLGVSGLEQRNRTIGTEPLIPSYGIVNIAGYFLEELKLGSLTLSAGVRGDKRSADIKNNMTLGIAEQTKNYYATTNSTGLVWRIDKSFSAILNYGRGFRAPTPFELFSNGVHEGTGKFEIGKDSLKPEYSNNLDFSVRYASSRIQMEVNVFQNQIQNFIYAASIAEIDPNSGLPKYKYKQGNAVLKGGEFSIQAELTNKLVFSGGIDIVYARNQNDTNPLPRTTPNRARAGLRWTEGSILGLKDFYFSINGRFYDSQYRVDPKETPTKGYNLTDIGLGFELPYLGDGTSRPSVDLNVQNVFNVSYVDHLSRYKDYALNPGVNVILKISFPFTVVP</sequence>
<proteinExistence type="inferred from homology"/>
<evidence type="ECO:0000256" key="6">
    <source>
        <dbReference type="ARBA" id="ARBA00023077"/>
    </source>
</evidence>
<evidence type="ECO:0000256" key="7">
    <source>
        <dbReference type="ARBA" id="ARBA00023136"/>
    </source>
</evidence>
<dbReference type="InterPro" id="IPR037066">
    <property type="entry name" value="Plug_dom_sf"/>
</dbReference>
<keyword evidence="9 10" id="KW-0998">Cell outer membrane</keyword>
<evidence type="ECO:0000256" key="8">
    <source>
        <dbReference type="ARBA" id="ARBA00023170"/>
    </source>
</evidence>
<dbReference type="Proteomes" id="UP000058857">
    <property type="component" value="Chromosome 1"/>
</dbReference>
<dbReference type="Pfam" id="PF07715">
    <property type="entry name" value="Plug"/>
    <property type="match status" value="1"/>
</dbReference>
<feature type="transmembrane region" description="Helical" evidence="12">
    <location>
        <begin position="20"/>
        <end position="43"/>
    </location>
</feature>
<protein>
    <submittedName>
        <fullName evidence="15">TonB-dependent receptor</fullName>
    </submittedName>
</protein>
<evidence type="ECO:0000256" key="9">
    <source>
        <dbReference type="ARBA" id="ARBA00023237"/>
    </source>
</evidence>
<evidence type="ECO:0000256" key="1">
    <source>
        <dbReference type="ARBA" id="ARBA00004571"/>
    </source>
</evidence>
<keyword evidence="4 10" id="KW-0812">Transmembrane</keyword>
<keyword evidence="5" id="KW-0732">Signal</keyword>
<dbReference type="GO" id="GO:0044718">
    <property type="term" value="P:siderophore transmembrane transport"/>
    <property type="evidence" value="ECO:0007669"/>
    <property type="project" value="TreeGrafter"/>
</dbReference>
<name>A0A0S2IRQ0_LEPBO</name>
<dbReference type="CDD" id="cd11308">
    <property type="entry name" value="Peptidase_M14NE-CP-C_like"/>
    <property type="match status" value="1"/>
</dbReference>
<evidence type="ECO:0000259" key="14">
    <source>
        <dbReference type="Pfam" id="PF07715"/>
    </source>
</evidence>
<dbReference type="InterPro" id="IPR000531">
    <property type="entry name" value="Beta-barrel_TonB"/>
</dbReference>
<evidence type="ECO:0000256" key="5">
    <source>
        <dbReference type="ARBA" id="ARBA00022729"/>
    </source>
</evidence>
<dbReference type="AlphaFoldDB" id="A0A0S2IRQ0"/>
<dbReference type="InterPro" id="IPR008969">
    <property type="entry name" value="CarboxyPept-like_regulatory"/>
</dbReference>
<keyword evidence="7 10" id="KW-0472">Membrane</keyword>
<evidence type="ECO:0000313" key="15">
    <source>
        <dbReference type="EMBL" id="ALO26338.1"/>
    </source>
</evidence>
<comment type="subcellular location">
    <subcellularLocation>
        <location evidence="1 10">Cell outer membrane</location>
        <topology evidence="1 10">Multi-pass membrane protein</topology>
    </subcellularLocation>
</comment>
<evidence type="ECO:0000256" key="2">
    <source>
        <dbReference type="ARBA" id="ARBA00022448"/>
    </source>
</evidence>
<organism evidence="15">
    <name type="scientific">Leptospira borgpetersenii serovar Ballum</name>
    <dbReference type="NCBI Taxonomy" id="280505"/>
    <lineage>
        <taxon>Bacteria</taxon>
        <taxon>Pseudomonadati</taxon>
        <taxon>Spirochaetota</taxon>
        <taxon>Spirochaetia</taxon>
        <taxon>Leptospirales</taxon>
        <taxon>Leptospiraceae</taxon>
        <taxon>Leptospira</taxon>
    </lineage>
</organism>
<dbReference type="Gene3D" id="2.60.40.1120">
    <property type="entry name" value="Carboxypeptidase-like, regulatory domain"/>
    <property type="match status" value="1"/>
</dbReference>
<dbReference type="PATRIC" id="fig|280505.15.peg.2034"/>
<dbReference type="InterPro" id="IPR036942">
    <property type="entry name" value="Beta-barrel_TonB_sf"/>
</dbReference>
<dbReference type="PROSITE" id="PS52016">
    <property type="entry name" value="TONB_DEPENDENT_REC_3"/>
    <property type="match status" value="1"/>
</dbReference>
<keyword evidence="2 10" id="KW-0813">Transport</keyword>
<evidence type="ECO:0000256" key="12">
    <source>
        <dbReference type="SAM" id="Phobius"/>
    </source>
</evidence>
<dbReference type="GO" id="GO:0009279">
    <property type="term" value="C:cell outer membrane"/>
    <property type="evidence" value="ECO:0007669"/>
    <property type="project" value="UniProtKB-SubCell"/>
</dbReference>
<evidence type="ECO:0000256" key="4">
    <source>
        <dbReference type="ARBA" id="ARBA00022692"/>
    </source>
</evidence>
<keyword evidence="6 11" id="KW-0798">TonB box</keyword>
<dbReference type="PANTHER" id="PTHR30069:SF29">
    <property type="entry name" value="HEMOGLOBIN AND HEMOGLOBIN-HAPTOGLOBIN-BINDING PROTEIN 1-RELATED"/>
    <property type="match status" value="1"/>
</dbReference>
<feature type="domain" description="TonB-dependent receptor plug" evidence="14">
    <location>
        <begin position="135"/>
        <end position="237"/>
    </location>
</feature>
<dbReference type="SUPFAM" id="SSF49464">
    <property type="entry name" value="Carboxypeptidase regulatory domain-like"/>
    <property type="match status" value="1"/>
</dbReference>
<reference evidence="15 16" key="1">
    <citation type="journal article" date="2015" name="PLoS Negl. Trop. Dis.">
        <title>Distribution of Plasmids in Distinct Leptospira Pathogenic Species.</title>
        <authorList>
            <person name="Wang Y."/>
            <person name="Zhuang X."/>
            <person name="Zhong Y."/>
            <person name="Zhang C."/>
            <person name="Zhang Y."/>
            <person name="Zeng L."/>
            <person name="Zhu Y."/>
            <person name="He P."/>
            <person name="Dong K."/>
            <person name="Pal U."/>
            <person name="Guo X."/>
            <person name="Qin J."/>
        </authorList>
    </citation>
    <scope>NUCLEOTIDE SEQUENCE [LARGE SCALE GENOMIC DNA]</scope>
    <source>
        <strain evidence="15 16">56604</strain>
    </source>
</reference>
<keyword evidence="8 15" id="KW-0675">Receptor</keyword>
<dbReference type="InterPro" id="IPR012910">
    <property type="entry name" value="Plug_dom"/>
</dbReference>
<comment type="similarity">
    <text evidence="10 11">Belongs to the TonB-dependent receptor family.</text>
</comment>
<evidence type="ECO:0000259" key="13">
    <source>
        <dbReference type="Pfam" id="PF00593"/>
    </source>
</evidence>
<evidence type="ECO:0000256" key="3">
    <source>
        <dbReference type="ARBA" id="ARBA00022452"/>
    </source>
</evidence>
<dbReference type="InterPro" id="IPR039426">
    <property type="entry name" value="TonB-dep_rcpt-like"/>
</dbReference>